<keyword evidence="1" id="KW-0472">Membrane</keyword>
<feature type="transmembrane region" description="Helical" evidence="1">
    <location>
        <begin position="35"/>
        <end position="59"/>
    </location>
</feature>
<accession>A0AAU7AWD8</accession>
<keyword evidence="1" id="KW-1133">Transmembrane helix</keyword>
<keyword evidence="1" id="KW-0812">Transmembrane</keyword>
<dbReference type="KEGG" id="parq:DSM112329_02864"/>
<organism evidence="2">
    <name type="scientific">Paraconexibacter sp. AEG42_29</name>
    <dbReference type="NCBI Taxonomy" id="2997339"/>
    <lineage>
        <taxon>Bacteria</taxon>
        <taxon>Bacillati</taxon>
        <taxon>Actinomycetota</taxon>
        <taxon>Thermoleophilia</taxon>
        <taxon>Solirubrobacterales</taxon>
        <taxon>Paraconexibacteraceae</taxon>
        <taxon>Paraconexibacter</taxon>
    </lineage>
</organism>
<reference evidence="2" key="1">
    <citation type="submission" date="2022-12" db="EMBL/GenBank/DDBJ databases">
        <title>Paraconexibacter alkalitolerans sp. nov. and Baekduia alba sp. nov., isolated from soil and emended description of the genera Paraconexibacter (Chun et al., 2020) and Baekduia (An et al., 2020).</title>
        <authorList>
            <person name="Vieira S."/>
            <person name="Huber K.J."/>
            <person name="Geppert A."/>
            <person name="Wolf J."/>
            <person name="Neumann-Schaal M."/>
            <person name="Muesken M."/>
            <person name="Overmann J."/>
        </authorList>
    </citation>
    <scope>NUCLEOTIDE SEQUENCE</scope>
    <source>
        <strain evidence="2">AEG42_29</strain>
    </source>
</reference>
<name>A0AAU7AWD8_9ACTN</name>
<evidence type="ECO:0000256" key="1">
    <source>
        <dbReference type="SAM" id="Phobius"/>
    </source>
</evidence>
<proteinExistence type="predicted"/>
<protein>
    <submittedName>
        <fullName evidence="2">Uncharacterized protein</fullName>
    </submittedName>
</protein>
<sequence length="296" mass="31737">MTDFFDALEQQLREAPRPEAEAIARSPWWRRRRTLSLLALISVVGVGSPAVARVTGVWAPERDTPRRPARTVTANVPAPQASAAGASITEFTCVGDPGPGPTTYTDSPTDPALLAILSVLRAPATAADRLARSRLSRTSMGLVNPAAIRVLGTAGGKTYYAIPARGKPAPLIKDCLERLSPSDRREALRLSAERRHRLAQPHLCVQTRSGGGCSATASTLAAAGAHGSAGGNERSVHWGVVPDGVSSVRVRYSGESRTFPVRRNFYSFEIRRGADETPTQVTWVRTDGTTKVVPRR</sequence>
<dbReference type="AlphaFoldDB" id="A0AAU7AWD8"/>
<evidence type="ECO:0000313" key="2">
    <source>
        <dbReference type="EMBL" id="XAY06003.1"/>
    </source>
</evidence>
<dbReference type="EMBL" id="CP114014">
    <property type="protein sequence ID" value="XAY06003.1"/>
    <property type="molecule type" value="Genomic_DNA"/>
</dbReference>
<gene>
    <name evidence="2" type="ORF">DSM112329_02864</name>
</gene>